<evidence type="ECO:0000256" key="1">
    <source>
        <dbReference type="SAM" id="MobiDB-lite"/>
    </source>
</evidence>
<dbReference type="Proteomes" id="UP000887575">
    <property type="component" value="Unassembled WGS sequence"/>
</dbReference>
<keyword evidence="2" id="KW-1185">Reference proteome</keyword>
<evidence type="ECO:0000313" key="3">
    <source>
        <dbReference type="WBParaSite" id="MBELARI_LOCUS12905"/>
    </source>
</evidence>
<organism evidence="2 3">
    <name type="scientific">Mesorhabditis belari</name>
    <dbReference type="NCBI Taxonomy" id="2138241"/>
    <lineage>
        <taxon>Eukaryota</taxon>
        <taxon>Metazoa</taxon>
        <taxon>Ecdysozoa</taxon>
        <taxon>Nematoda</taxon>
        <taxon>Chromadorea</taxon>
        <taxon>Rhabditida</taxon>
        <taxon>Rhabditina</taxon>
        <taxon>Rhabditomorpha</taxon>
        <taxon>Rhabditoidea</taxon>
        <taxon>Rhabditidae</taxon>
        <taxon>Mesorhabditinae</taxon>
        <taxon>Mesorhabditis</taxon>
    </lineage>
</organism>
<reference evidence="3" key="1">
    <citation type="submission" date="2024-02" db="UniProtKB">
        <authorList>
            <consortium name="WormBaseParasite"/>
        </authorList>
    </citation>
    <scope>IDENTIFICATION</scope>
</reference>
<sequence length="202" mass="23301">MPLTNEGIRIRRRVSRSPTFNRPSLNHHSLNQPICSKTLYQIEDLETEKRFCWIPQNSQAQQQSFAAETVASRQKSSVKIPPRFVRSESGKELASRMNSTKKQEKDEDEENEEKINVEFFDEEIIDSPDRERKIKVQQLANASGEKDECWTGDCVPEALIELVNHHQSKLSRNRGSAASKRLKFRLGDHSYVVDGGFFRKPL</sequence>
<evidence type="ECO:0000313" key="2">
    <source>
        <dbReference type="Proteomes" id="UP000887575"/>
    </source>
</evidence>
<proteinExistence type="predicted"/>
<dbReference type="WBParaSite" id="MBELARI_LOCUS12905">
    <property type="protein sequence ID" value="MBELARI_LOCUS12905"/>
    <property type="gene ID" value="MBELARI_LOCUS12905"/>
</dbReference>
<protein>
    <submittedName>
        <fullName evidence="3">Uncharacterized protein</fullName>
    </submittedName>
</protein>
<feature type="compositionally biased region" description="Basic and acidic residues" evidence="1">
    <location>
        <begin position="85"/>
        <end position="94"/>
    </location>
</feature>
<dbReference type="AlphaFoldDB" id="A0AAF3EFZ9"/>
<accession>A0AAF3EFZ9</accession>
<feature type="region of interest" description="Disordered" evidence="1">
    <location>
        <begin position="84"/>
        <end position="113"/>
    </location>
</feature>
<name>A0AAF3EFZ9_9BILA</name>